<dbReference type="EMBL" id="JAQQWN010000002">
    <property type="protein sequence ID" value="KAK8093468.1"/>
    <property type="molecule type" value="Genomic_DNA"/>
</dbReference>
<keyword evidence="3" id="KW-1185">Reference proteome</keyword>
<dbReference type="Proteomes" id="UP001433268">
    <property type="component" value="Unassembled WGS sequence"/>
</dbReference>
<dbReference type="GeneID" id="92037528"/>
<evidence type="ECO:0000313" key="2">
    <source>
        <dbReference type="EMBL" id="KAK8093468.1"/>
    </source>
</evidence>
<proteinExistence type="predicted"/>
<organism evidence="2 3">
    <name type="scientific">Apiospora hydei</name>
    <dbReference type="NCBI Taxonomy" id="1337664"/>
    <lineage>
        <taxon>Eukaryota</taxon>
        <taxon>Fungi</taxon>
        <taxon>Dikarya</taxon>
        <taxon>Ascomycota</taxon>
        <taxon>Pezizomycotina</taxon>
        <taxon>Sordariomycetes</taxon>
        <taxon>Xylariomycetidae</taxon>
        <taxon>Amphisphaeriales</taxon>
        <taxon>Apiosporaceae</taxon>
        <taxon>Apiospora</taxon>
    </lineage>
</organism>
<protein>
    <submittedName>
        <fullName evidence="2">Uncharacterized protein</fullName>
    </submittedName>
</protein>
<reference evidence="2 3" key="1">
    <citation type="submission" date="2023-01" db="EMBL/GenBank/DDBJ databases">
        <title>Analysis of 21 Apiospora genomes using comparative genomics revels a genus with tremendous synthesis potential of carbohydrate active enzymes and secondary metabolites.</title>
        <authorList>
            <person name="Sorensen T."/>
        </authorList>
    </citation>
    <scope>NUCLEOTIDE SEQUENCE [LARGE SCALE GENOMIC DNA]</scope>
    <source>
        <strain evidence="2 3">CBS 114990</strain>
    </source>
</reference>
<evidence type="ECO:0000313" key="3">
    <source>
        <dbReference type="Proteomes" id="UP001433268"/>
    </source>
</evidence>
<feature type="region of interest" description="Disordered" evidence="1">
    <location>
        <begin position="1"/>
        <end position="24"/>
    </location>
</feature>
<comment type="caution">
    <text evidence="2">The sequence shown here is derived from an EMBL/GenBank/DDBJ whole genome shotgun (WGS) entry which is preliminary data.</text>
</comment>
<dbReference type="RefSeq" id="XP_066674241.1">
    <property type="nucleotide sequence ID" value="XM_066804468.1"/>
</dbReference>
<gene>
    <name evidence="2" type="ORF">PG997_000153</name>
</gene>
<accession>A0ABR1XA43</accession>
<name>A0ABR1XA43_9PEZI</name>
<sequence length="193" mass="19562">MSSITAEPLQDAQDGAVGAPAGGPGGPAGADTVVLLGELAGDVLGRAGGGADGVADAGGGAGLAGVEGVDGAVDPGLEVLHMLRRRAAVEVQVVPQPVGLDGVAHVLRRHVPVVTEYTRWVGRRVAAAAWEDLGSLVCGRRRESLGGEECGQGGERGEGAEHFEGSWGSCALWKYCNDLGSWMSVGSLMFEMC</sequence>
<evidence type="ECO:0000256" key="1">
    <source>
        <dbReference type="SAM" id="MobiDB-lite"/>
    </source>
</evidence>